<comment type="catalytic activity">
    <reaction evidence="7">
        <text>XMP + L-glutamine + ATP + H2O = GMP + L-glutamate + AMP + diphosphate + 2 H(+)</text>
        <dbReference type="Rhea" id="RHEA:11680"/>
        <dbReference type="ChEBI" id="CHEBI:15377"/>
        <dbReference type="ChEBI" id="CHEBI:15378"/>
        <dbReference type="ChEBI" id="CHEBI:29985"/>
        <dbReference type="ChEBI" id="CHEBI:30616"/>
        <dbReference type="ChEBI" id="CHEBI:33019"/>
        <dbReference type="ChEBI" id="CHEBI:57464"/>
        <dbReference type="ChEBI" id="CHEBI:58115"/>
        <dbReference type="ChEBI" id="CHEBI:58359"/>
        <dbReference type="ChEBI" id="CHEBI:456215"/>
        <dbReference type="EC" id="6.3.5.2"/>
    </reaction>
</comment>
<evidence type="ECO:0000256" key="2">
    <source>
        <dbReference type="ARBA" id="ARBA00022741"/>
    </source>
</evidence>
<dbReference type="InterPro" id="IPR025777">
    <property type="entry name" value="GMPS_ATP_PPase_dom"/>
</dbReference>
<keyword evidence="3 7" id="KW-0332">GMP biosynthesis</keyword>
<dbReference type="InterPro" id="IPR004739">
    <property type="entry name" value="GMP_synth_GATase"/>
</dbReference>
<dbReference type="PANTHER" id="PTHR11922:SF2">
    <property type="entry name" value="GMP SYNTHASE [GLUTAMINE-HYDROLYZING]"/>
    <property type="match status" value="1"/>
</dbReference>
<evidence type="ECO:0000256" key="6">
    <source>
        <dbReference type="ARBA" id="ARBA00022962"/>
    </source>
</evidence>
<name>A0ABX8RCN3_9CLOT</name>
<dbReference type="Pfam" id="PF02540">
    <property type="entry name" value="NAD_synthase"/>
    <property type="match status" value="1"/>
</dbReference>
<evidence type="ECO:0000313" key="11">
    <source>
        <dbReference type="Proteomes" id="UP000886818"/>
    </source>
</evidence>
<dbReference type="InterPro" id="IPR001674">
    <property type="entry name" value="GMP_synth_C"/>
</dbReference>
<gene>
    <name evidence="7 10" type="primary">guaA</name>
    <name evidence="10" type="ORF">KVH43_02060</name>
</gene>
<keyword evidence="1 7" id="KW-0436">Ligase</keyword>
<dbReference type="RefSeq" id="WP_218283252.1">
    <property type="nucleotide sequence ID" value="NZ_CP078093.1"/>
</dbReference>
<dbReference type="CDD" id="cd01742">
    <property type="entry name" value="GATase1_GMP_Synthase"/>
    <property type="match status" value="1"/>
</dbReference>
<reference evidence="10" key="1">
    <citation type="submission" date="2021-07" db="EMBL/GenBank/DDBJ databases">
        <title>Complete genome sequence of Crassaminicella sp. 143-21, isolated from a deep-sea hydrothermal vent.</title>
        <authorList>
            <person name="Li X."/>
        </authorList>
    </citation>
    <scope>NUCLEOTIDE SEQUENCE</scope>
    <source>
        <strain evidence="10">143-21</strain>
    </source>
</reference>
<evidence type="ECO:0000313" key="10">
    <source>
        <dbReference type="EMBL" id="QXM06556.1"/>
    </source>
</evidence>
<proteinExistence type="inferred from homology"/>
<feature type="binding site" evidence="8">
    <location>
        <begin position="224"/>
        <end position="230"/>
    </location>
    <ligand>
        <name>ATP</name>
        <dbReference type="ChEBI" id="CHEBI:30616"/>
    </ligand>
</feature>
<dbReference type="NCBIfam" id="TIGR00888">
    <property type="entry name" value="guaA_Nterm"/>
    <property type="match status" value="1"/>
</dbReference>
<dbReference type="CDD" id="cd01997">
    <property type="entry name" value="GMP_synthase_C"/>
    <property type="match status" value="1"/>
</dbReference>
<feature type="active site" evidence="7">
    <location>
        <position position="172"/>
    </location>
</feature>
<comment type="pathway">
    <text evidence="7">Purine metabolism; GMP biosynthesis; GMP from XMP (L-Gln route): step 1/1.</text>
</comment>
<evidence type="ECO:0000256" key="3">
    <source>
        <dbReference type="ARBA" id="ARBA00022749"/>
    </source>
</evidence>
<dbReference type="InterPro" id="IPR017926">
    <property type="entry name" value="GATASE"/>
</dbReference>
<evidence type="ECO:0000256" key="4">
    <source>
        <dbReference type="ARBA" id="ARBA00022755"/>
    </source>
</evidence>
<keyword evidence="2 7" id="KW-0547">Nucleotide-binding</keyword>
<dbReference type="Proteomes" id="UP000886818">
    <property type="component" value="Chromosome"/>
</dbReference>
<organism evidence="10 11">
    <name type="scientific">Crassaminicella indica</name>
    <dbReference type="NCBI Taxonomy" id="2855394"/>
    <lineage>
        <taxon>Bacteria</taxon>
        <taxon>Bacillati</taxon>
        <taxon>Bacillota</taxon>
        <taxon>Clostridia</taxon>
        <taxon>Eubacteriales</taxon>
        <taxon>Clostridiaceae</taxon>
        <taxon>Crassaminicella</taxon>
    </lineage>
</organism>
<dbReference type="PANTHER" id="PTHR11922">
    <property type="entry name" value="GMP SYNTHASE-RELATED"/>
    <property type="match status" value="1"/>
</dbReference>
<dbReference type="InterPro" id="IPR022310">
    <property type="entry name" value="NAD/GMP_synthase"/>
</dbReference>
<dbReference type="PROSITE" id="PS51553">
    <property type="entry name" value="GMPS_ATP_PPASE"/>
    <property type="match status" value="1"/>
</dbReference>
<sequence>MNSHELVLVIDFGGQYKELIARRVREAKVYCEVVPYTTSLEKIREKNPKGIIFTGGPASVYAENAPTISKEIFELGIPVLGICYGGQLMAHLFGGKVSRAQSREYGRVALRIKNREGIFVDIPDDSKCWMSHTDFIEVAPVEFEVTATTEHCPVAAMRNRDKKLYAVQFHPEVEHSEKGKEMIKNFLYEVCGLSGDWDMHNFTEQSIKEIKEKVGDKKVLCALSGGVDSSVAAVMVHKAIGDQLTCIFVDHGLLRKNEGDQVEQIFKEKFHMNLIRVNAQERFLGRLKGVTDPETKRKIIGEEFIRVFEEEASKLGQIDYLVQGTVYPDVIESGTDTASVIKSHHNVGGLPEDMEFSLIEPLRQLFKDEVRKVGEELEIPEEIVWRQPFPGPGLAIRVLGEITEEKLHIVRESDAILREEIRKANLHRKIWQYFTCLPNIRSVGVMGDERTYSHAVAIRAVTSSDGMTSDWARIPYEVLERISNRIVNEVDNVNRIVYDITSKPPSTIEWE</sequence>
<keyword evidence="6 7" id="KW-0315">Glutamine amidotransferase</keyword>
<dbReference type="PROSITE" id="PS51273">
    <property type="entry name" value="GATASE_TYPE_1"/>
    <property type="match status" value="1"/>
</dbReference>
<evidence type="ECO:0000256" key="5">
    <source>
        <dbReference type="ARBA" id="ARBA00022840"/>
    </source>
</evidence>
<evidence type="ECO:0000256" key="8">
    <source>
        <dbReference type="PROSITE-ProRule" id="PRU00886"/>
    </source>
</evidence>
<dbReference type="GO" id="GO:0003922">
    <property type="term" value="F:GMP synthase (glutamine-hydrolyzing) activity"/>
    <property type="evidence" value="ECO:0007669"/>
    <property type="project" value="UniProtKB-EC"/>
</dbReference>
<dbReference type="HAMAP" id="MF_00344">
    <property type="entry name" value="GMP_synthase"/>
    <property type="match status" value="1"/>
</dbReference>
<comment type="function">
    <text evidence="7">Catalyzes the synthesis of GMP from XMP.</text>
</comment>
<dbReference type="Pfam" id="PF00117">
    <property type="entry name" value="GATase"/>
    <property type="match status" value="1"/>
</dbReference>
<keyword evidence="5 7" id="KW-0067">ATP-binding</keyword>
<keyword evidence="11" id="KW-1185">Reference proteome</keyword>
<dbReference type="InterPro" id="IPR022955">
    <property type="entry name" value="GMP_synthase"/>
</dbReference>
<dbReference type="EMBL" id="CP078093">
    <property type="protein sequence ID" value="QXM06556.1"/>
    <property type="molecule type" value="Genomic_DNA"/>
</dbReference>
<feature type="active site" evidence="7">
    <location>
        <position position="170"/>
    </location>
</feature>
<evidence type="ECO:0000256" key="7">
    <source>
        <dbReference type="HAMAP-Rule" id="MF_00344"/>
    </source>
</evidence>
<dbReference type="EC" id="6.3.5.2" evidence="7"/>
<dbReference type="NCBIfam" id="TIGR00884">
    <property type="entry name" value="guaA_Cterm"/>
    <property type="match status" value="1"/>
</dbReference>
<comment type="subunit">
    <text evidence="7">Homodimer.</text>
</comment>
<evidence type="ECO:0000256" key="1">
    <source>
        <dbReference type="ARBA" id="ARBA00022598"/>
    </source>
</evidence>
<dbReference type="NCBIfam" id="NF000848">
    <property type="entry name" value="PRK00074.1"/>
    <property type="match status" value="1"/>
</dbReference>
<feature type="active site" description="Nucleophile" evidence="7">
    <location>
        <position position="83"/>
    </location>
</feature>
<feature type="domain" description="GMPS ATP-PPase" evidence="9">
    <location>
        <begin position="197"/>
        <end position="386"/>
    </location>
</feature>
<keyword evidence="4 7" id="KW-0658">Purine biosynthesis</keyword>
<accession>A0ABX8RCN3</accession>
<dbReference type="Pfam" id="PF00958">
    <property type="entry name" value="GMP_synt_C"/>
    <property type="match status" value="1"/>
</dbReference>
<evidence type="ECO:0000259" key="9">
    <source>
        <dbReference type="PROSITE" id="PS51553"/>
    </source>
</evidence>
<protein>
    <recommendedName>
        <fullName evidence="7">GMP synthase [glutamine-hydrolyzing]</fullName>
        <ecNumber evidence="7">6.3.5.2</ecNumber>
    </recommendedName>
    <alternativeName>
        <fullName evidence="7">GMP synthetase</fullName>
    </alternativeName>
    <alternativeName>
        <fullName evidence="7">Glutamine amidotransferase</fullName>
    </alternativeName>
</protein>